<dbReference type="OrthoDB" id="909585at2759"/>
<evidence type="ECO:0000313" key="6">
    <source>
        <dbReference type="Proteomes" id="UP000321393"/>
    </source>
</evidence>
<comment type="caution">
    <text evidence="5">The sequence shown here is derived from an EMBL/GenBank/DDBJ whole genome shotgun (WGS) entry which is preliminary data.</text>
</comment>
<dbReference type="AlphaFoldDB" id="A0A5D3E571"/>
<feature type="domain" description="Tf2-1-like SH3-like" evidence="3">
    <location>
        <begin position="160"/>
        <end position="202"/>
    </location>
</feature>
<organism evidence="5 7">
    <name type="scientific">Cucumis melo var. makuwa</name>
    <name type="common">Oriental melon</name>
    <dbReference type="NCBI Taxonomy" id="1194695"/>
    <lineage>
        <taxon>Eukaryota</taxon>
        <taxon>Viridiplantae</taxon>
        <taxon>Streptophyta</taxon>
        <taxon>Embryophyta</taxon>
        <taxon>Tracheophyta</taxon>
        <taxon>Spermatophyta</taxon>
        <taxon>Magnoliopsida</taxon>
        <taxon>eudicotyledons</taxon>
        <taxon>Gunneridae</taxon>
        <taxon>Pentapetalae</taxon>
        <taxon>rosids</taxon>
        <taxon>fabids</taxon>
        <taxon>Cucurbitales</taxon>
        <taxon>Cucurbitaceae</taxon>
        <taxon>Benincaseae</taxon>
        <taxon>Cucumis</taxon>
    </lineage>
</organism>
<evidence type="ECO:0000313" key="5">
    <source>
        <dbReference type="EMBL" id="TYK30938.1"/>
    </source>
</evidence>
<dbReference type="Proteomes" id="UP000321947">
    <property type="component" value="Unassembled WGS sequence"/>
</dbReference>
<sequence length="244" mass="27257">MNKNCKLDSISRPLASLWIPLELWTKASLAVWLVLLEVVSEVVPSKGNDPTSVARGDVMLESFNTLTDMGEGDDWTLALMDGSLTPLQMDLNDPVKYRSDDYCSNSVGSGNGVISNVEPSVQSNWFTWTSKVHGFSLLHRLDRILMNENWFSTWPSSRIRFLPRGDGPFQALEKVNNNAYKIDLPGEYSVSSAFNTAYLSPFDVGDEFLDLRKNPFKEGENDENHGVPLVPEGPITRSKALKIQ</sequence>
<evidence type="ECO:0000313" key="7">
    <source>
        <dbReference type="Proteomes" id="UP000321947"/>
    </source>
</evidence>
<gene>
    <name evidence="5" type="ORF">E5676_scaffold455G001620</name>
    <name evidence="4" type="ORF">E6C27_scaffold285G002730</name>
</gene>
<protein>
    <submittedName>
        <fullName evidence="5">Transposon Ty3-I Gag-Pol polyprotein</fullName>
    </submittedName>
</protein>
<name>A0A5D3E571_CUCMM</name>
<evidence type="ECO:0000256" key="2">
    <source>
        <dbReference type="SAM" id="SignalP"/>
    </source>
</evidence>
<dbReference type="EMBL" id="SSTE01019907">
    <property type="protein sequence ID" value="KAA0035598.1"/>
    <property type="molecule type" value="Genomic_DNA"/>
</dbReference>
<evidence type="ECO:0000256" key="1">
    <source>
        <dbReference type="SAM" id="MobiDB-lite"/>
    </source>
</evidence>
<evidence type="ECO:0000313" key="4">
    <source>
        <dbReference type="EMBL" id="KAA0035598.1"/>
    </source>
</evidence>
<keyword evidence="2" id="KW-0732">Signal</keyword>
<feature type="signal peptide" evidence="2">
    <location>
        <begin position="1"/>
        <end position="44"/>
    </location>
</feature>
<reference evidence="6 7" key="1">
    <citation type="submission" date="2019-08" db="EMBL/GenBank/DDBJ databases">
        <title>Draft genome sequences of two oriental melons (Cucumis melo L. var makuwa).</title>
        <authorList>
            <person name="Kwon S.-Y."/>
        </authorList>
    </citation>
    <scope>NUCLEOTIDE SEQUENCE [LARGE SCALE GENOMIC DNA]</scope>
    <source>
        <strain evidence="7">cv. Chang Bougi</strain>
        <strain evidence="6">cv. SW 3</strain>
        <tissue evidence="5">Leaf</tissue>
    </source>
</reference>
<dbReference type="Proteomes" id="UP000321393">
    <property type="component" value="Unassembled WGS sequence"/>
</dbReference>
<feature type="chain" id="PRO_5042723369" evidence="2">
    <location>
        <begin position="45"/>
        <end position="244"/>
    </location>
</feature>
<dbReference type="InterPro" id="IPR056924">
    <property type="entry name" value="SH3_Tf2-1"/>
</dbReference>
<accession>A0A5D3E571</accession>
<proteinExistence type="predicted"/>
<feature type="region of interest" description="Disordered" evidence="1">
    <location>
        <begin position="217"/>
        <end position="244"/>
    </location>
</feature>
<dbReference type="Pfam" id="PF24626">
    <property type="entry name" value="SH3_Tf2-1"/>
    <property type="match status" value="1"/>
</dbReference>
<evidence type="ECO:0000259" key="3">
    <source>
        <dbReference type="Pfam" id="PF24626"/>
    </source>
</evidence>
<dbReference type="EMBL" id="SSTD01000141">
    <property type="protein sequence ID" value="TYK30938.1"/>
    <property type="molecule type" value="Genomic_DNA"/>
</dbReference>